<sequence length="401" mass="45123">MTFDVLTLTFYGGNFHPFTIGNWFSTISPYVINCMMEETRLIRQAEEDIIETTLGKAKVSDGIHTHNHITIIWDTTVASAFDNTPRLVSSGEVPLIKTSTPGTFRLEDEKQQLAFHIKPEGRCLTTACRHKNEPFTVIGDEHLFISIPHLDDDSADSDYEPPQRETTTLSNTSKNNTVTALEQILNTQVGLAAHVQFVRDKLTEQENDILKIMRNTQCELLAASILQLPECMNLQAQGETVLLKQCRAIRITFATEKISCGPQPQFKNFTIATNCWELAPHHVYRNGTWKKADATLLQSERDLPTSFRYDNDNTHDYEPQANPACDGITTSHMNIIADLAAAMAEQSMKTGINSSTAMRKIIVTAEETTGITSYMSWWETFKIIMFIMFLSHLIPITIISA</sequence>
<evidence type="ECO:0000313" key="2">
    <source>
        <dbReference type="Proteomes" id="UP000076858"/>
    </source>
</evidence>
<comment type="caution">
    <text evidence="1">The sequence shown here is derived from an EMBL/GenBank/DDBJ whole genome shotgun (WGS) entry which is preliminary data.</text>
</comment>
<evidence type="ECO:0000313" key="1">
    <source>
        <dbReference type="EMBL" id="KZS06379.1"/>
    </source>
</evidence>
<organism evidence="1 2">
    <name type="scientific">Daphnia magna</name>
    <dbReference type="NCBI Taxonomy" id="35525"/>
    <lineage>
        <taxon>Eukaryota</taxon>
        <taxon>Metazoa</taxon>
        <taxon>Ecdysozoa</taxon>
        <taxon>Arthropoda</taxon>
        <taxon>Crustacea</taxon>
        <taxon>Branchiopoda</taxon>
        <taxon>Diplostraca</taxon>
        <taxon>Cladocera</taxon>
        <taxon>Anomopoda</taxon>
        <taxon>Daphniidae</taxon>
        <taxon>Daphnia</taxon>
    </lineage>
</organism>
<gene>
    <name evidence="1" type="ORF">APZ42_030180</name>
</gene>
<dbReference type="Proteomes" id="UP000076858">
    <property type="component" value="Unassembled WGS sequence"/>
</dbReference>
<proteinExistence type="predicted"/>
<keyword evidence="2" id="KW-1185">Reference proteome</keyword>
<accession>A0A164NZI4</accession>
<name>A0A164NZI4_9CRUS</name>
<protein>
    <submittedName>
        <fullName evidence="1">Uncharacterized protein</fullName>
    </submittedName>
</protein>
<dbReference type="OrthoDB" id="6337957at2759"/>
<reference evidence="1 2" key="1">
    <citation type="submission" date="2016-03" db="EMBL/GenBank/DDBJ databases">
        <title>EvidentialGene: Evidence-directed Construction of Genes on Genomes.</title>
        <authorList>
            <person name="Gilbert D.G."/>
            <person name="Choi J.-H."/>
            <person name="Mockaitis K."/>
            <person name="Colbourne J."/>
            <person name="Pfrender M."/>
        </authorList>
    </citation>
    <scope>NUCLEOTIDE SEQUENCE [LARGE SCALE GENOMIC DNA]</scope>
    <source>
        <strain evidence="1 2">Xinb3</strain>
        <tissue evidence="1">Complete organism</tissue>
    </source>
</reference>
<dbReference type="EMBL" id="LRGB01002761">
    <property type="protein sequence ID" value="KZS06379.1"/>
    <property type="molecule type" value="Genomic_DNA"/>
</dbReference>
<dbReference type="AlphaFoldDB" id="A0A164NZI4"/>